<dbReference type="Pfam" id="PF00072">
    <property type="entry name" value="Response_reg"/>
    <property type="match status" value="1"/>
</dbReference>
<dbReference type="SUPFAM" id="SSF47384">
    <property type="entry name" value="Homodimeric domain of signal transducing histidine kinase"/>
    <property type="match status" value="1"/>
</dbReference>
<name>A0A8A4TW04_SULCO</name>
<dbReference type="Gene3D" id="3.30.565.10">
    <property type="entry name" value="Histidine kinase-like ATPase, C-terminal domain"/>
    <property type="match status" value="1"/>
</dbReference>
<feature type="modified residue" description="4-aspartylphosphate" evidence="4">
    <location>
        <position position="556"/>
    </location>
</feature>
<feature type="domain" description="Response regulatory" evidence="6">
    <location>
        <begin position="507"/>
        <end position="623"/>
    </location>
</feature>
<evidence type="ECO:0000256" key="1">
    <source>
        <dbReference type="ARBA" id="ARBA00000085"/>
    </source>
</evidence>
<evidence type="ECO:0000256" key="4">
    <source>
        <dbReference type="PROSITE-ProRule" id="PRU00169"/>
    </source>
</evidence>
<dbReference type="InterPro" id="IPR050956">
    <property type="entry name" value="2C_system_His_kinase"/>
</dbReference>
<dbReference type="InterPro" id="IPR001789">
    <property type="entry name" value="Sig_transdc_resp-reg_receiver"/>
</dbReference>
<gene>
    <name evidence="7" type="ORF">J3U87_13865</name>
</gene>
<dbReference type="AlphaFoldDB" id="A0A8A4TW04"/>
<proteinExistence type="predicted"/>
<dbReference type="SUPFAM" id="SSF55785">
    <property type="entry name" value="PYP-like sensor domain (PAS domain)"/>
    <property type="match status" value="1"/>
</dbReference>
<sequence>MNRPTTAKISEGALAAMPELNEILRAMSLEPRAFDARAAKPDNPADRPALLVVEADLEAEPMAQLCAEAAIRDVPVVVVAKPDDIAGGTAARDLGAVETLIAGEAPAFVRHRLDQARRLRPPQARQASLDDDLESTGWDLLDALCNRVPVGLYLFRLTDRENLDSMLLVRANRAATVITGRDYTNKLGRPWREGIPELSARDLEPHFQQVLHHNEPTETFETTFSDRSGKDLYFRLIAFHLTGPFLGIMFKDVSEQRIAEQVKISFLSQMSHELRTPLNGILGCAQILKRDIQEPSQAKHVDLIEQCGQNLLTIFNDIMDHTHIEAGLIKLTPDKVNPLEFLNKTADRFAEKARKKGLGFQARYDDNLPSRVSMDTRKLERVLRQLLGNALHRLDQGSVSFQVTYRPGRTRFEIAEVDGKPNDEAQSQFFRKFRQIQDAHLMSEGADLGFSICKRFVGLMGGALILETPSEQGSRLWFEIETPVIDETPAERKPSKRIIGYRGPKRRILVVDDDQVNLLLQSEILGSLGFEVIPVNSGEACVNSVSETPVDAIIMDLRMPGMNGFETAQRLKAGNLLGKACMIATSAEDGESTREAAHKAQFDGFLAKPVQSGQLMEILCERLGLDPICEQRETNTATLRETGGQVGNLNTLPRAFQEDLIRLAESGDVAGLIRWSNRLSEEPSGDWQDIARRVASLADNFEMLQLKTWVRRQIP</sequence>
<dbReference type="InterPro" id="IPR036097">
    <property type="entry name" value="HisK_dim/P_sf"/>
</dbReference>
<dbReference type="PANTHER" id="PTHR43719:SF71">
    <property type="entry name" value="SENSOR PROTEIN TORS"/>
    <property type="match status" value="1"/>
</dbReference>
<dbReference type="CDD" id="cd00082">
    <property type="entry name" value="HisKA"/>
    <property type="match status" value="1"/>
</dbReference>
<evidence type="ECO:0000259" key="5">
    <source>
        <dbReference type="PROSITE" id="PS50109"/>
    </source>
</evidence>
<dbReference type="SMART" id="SM00448">
    <property type="entry name" value="REC"/>
    <property type="match status" value="1"/>
</dbReference>
<evidence type="ECO:0000259" key="6">
    <source>
        <dbReference type="PROSITE" id="PS50110"/>
    </source>
</evidence>
<dbReference type="Gene3D" id="3.30.450.20">
    <property type="entry name" value="PAS domain"/>
    <property type="match status" value="1"/>
</dbReference>
<dbReference type="PROSITE" id="PS50109">
    <property type="entry name" value="HIS_KIN"/>
    <property type="match status" value="1"/>
</dbReference>
<dbReference type="Pfam" id="PF00512">
    <property type="entry name" value="HisKA"/>
    <property type="match status" value="1"/>
</dbReference>
<dbReference type="KEGG" id="scor:J3U87_13865"/>
<dbReference type="InterPro" id="IPR003594">
    <property type="entry name" value="HATPase_dom"/>
</dbReference>
<feature type="domain" description="Histidine kinase" evidence="5">
    <location>
        <begin position="269"/>
        <end position="484"/>
    </location>
</feature>
<evidence type="ECO:0000256" key="2">
    <source>
        <dbReference type="ARBA" id="ARBA00012438"/>
    </source>
</evidence>
<comment type="catalytic activity">
    <reaction evidence="1">
        <text>ATP + protein L-histidine = ADP + protein N-phospho-L-histidine.</text>
        <dbReference type="EC" id="2.7.13.3"/>
    </reaction>
</comment>
<dbReference type="Proteomes" id="UP000663929">
    <property type="component" value="Chromosome"/>
</dbReference>
<evidence type="ECO:0000313" key="8">
    <source>
        <dbReference type="Proteomes" id="UP000663929"/>
    </source>
</evidence>
<dbReference type="Gene3D" id="3.40.50.2300">
    <property type="match status" value="1"/>
</dbReference>
<evidence type="ECO:0000256" key="3">
    <source>
        <dbReference type="ARBA" id="ARBA00022553"/>
    </source>
</evidence>
<dbReference type="SUPFAM" id="SSF55874">
    <property type="entry name" value="ATPase domain of HSP90 chaperone/DNA topoisomerase II/histidine kinase"/>
    <property type="match status" value="1"/>
</dbReference>
<dbReference type="RefSeq" id="WP_237383639.1">
    <property type="nucleotide sequence ID" value="NZ_CP071793.1"/>
</dbReference>
<protein>
    <recommendedName>
        <fullName evidence="2">histidine kinase</fullName>
        <ecNumber evidence="2">2.7.13.3</ecNumber>
    </recommendedName>
</protein>
<dbReference type="EC" id="2.7.13.3" evidence="2"/>
<dbReference type="InterPro" id="IPR005467">
    <property type="entry name" value="His_kinase_dom"/>
</dbReference>
<keyword evidence="8" id="KW-1185">Reference proteome</keyword>
<dbReference type="Gene3D" id="1.10.287.130">
    <property type="match status" value="1"/>
</dbReference>
<organism evidence="7 8">
    <name type="scientific">Sulfidibacter corallicola</name>
    <dbReference type="NCBI Taxonomy" id="2818388"/>
    <lineage>
        <taxon>Bacteria</taxon>
        <taxon>Pseudomonadati</taxon>
        <taxon>Acidobacteriota</taxon>
        <taxon>Holophagae</taxon>
        <taxon>Acanthopleuribacterales</taxon>
        <taxon>Acanthopleuribacteraceae</taxon>
        <taxon>Sulfidibacter</taxon>
    </lineage>
</organism>
<dbReference type="InterPro" id="IPR035965">
    <property type="entry name" value="PAS-like_dom_sf"/>
</dbReference>
<dbReference type="InterPro" id="IPR003661">
    <property type="entry name" value="HisK_dim/P_dom"/>
</dbReference>
<keyword evidence="3 4" id="KW-0597">Phosphoprotein</keyword>
<dbReference type="EMBL" id="CP071793">
    <property type="protein sequence ID" value="QTD53537.1"/>
    <property type="molecule type" value="Genomic_DNA"/>
</dbReference>
<dbReference type="SUPFAM" id="SSF52172">
    <property type="entry name" value="CheY-like"/>
    <property type="match status" value="1"/>
</dbReference>
<dbReference type="InterPro" id="IPR036890">
    <property type="entry name" value="HATPase_C_sf"/>
</dbReference>
<reference evidence="7" key="1">
    <citation type="submission" date="2021-03" db="EMBL/GenBank/DDBJ databases">
        <title>Acanthopleuribacteraceae sp. M133.</title>
        <authorList>
            <person name="Wang G."/>
        </authorList>
    </citation>
    <scope>NUCLEOTIDE SEQUENCE</scope>
    <source>
        <strain evidence="7">M133</strain>
    </source>
</reference>
<dbReference type="InterPro" id="IPR011006">
    <property type="entry name" value="CheY-like_superfamily"/>
</dbReference>
<dbReference type="SMART" id="SM00388">
    <property type="entry name" value="HisKA"/>
    <property type="match status" value="1"/>
</dbReference>
<dbReference type="GO" id="GO:0000155">
    <property type="term" value="F:phosphorelay sensor kinase activity"/>
    <property type="evidence" value="ECO:0007669"/>
    <property type="project" value="InterPro"/>
</dbReference>
<dbReference type="PROSITE" id="PS50110">
    <property type="entry name" value="RESPONSE_REGULATORY"/>
    <property type="match status" value="1"/>
</dbReference>
<evidence type="ECO:0000313" key="7">
    <source>
        <dbReference type="EMBL" id="QTD53537.1"/>
    </source>
</evidence>
<dbReference type="CDD" id="cd17546">
    <property type="entry name" value="REC_hyHK_CKI1_RcsC-like"/>
    <property type="match status" value="1"/>
</dbReference>
<dbReference type="PANTHER" id="PTHR43719">
    <property type="entry name" value="TWO-COMPONENT HISTIDINE KINASE"/>
    <property type="match status" value="1"/>
</dbReference>
<accession>A0A8A4TW04</accession>
<dbReference type="Pfam" id="PF02518">
    <property type="entry name" value="HATPase_c"/>
    <property type="match status" value="1"/>
</dbReference>